<dbReference type="InterPro" id="IPR011024">
    <property type="entry name" value="G_crystallin-like"/>
</dbReference>
<dbReference type="WBParaSite" id="ACRNAN_scaffold284.g32477.t1">
    <property type="protein sequence ID" value="ACRNAN_scaffold284.g32477.t1"/>
    <property type="gene ID" value="ACRNAN_scaffold284.g32477"/>
</dbReference>
<dbReference type="GO" id="GO:0006508">
    <property type="term" value="P:proteolysis"/>
    <property type="evidence" value="ECO:0007669"/>
    <property type="project" value="InterPro"/>
</dbReference>
<dbReference type="SMART" id="SM00223">
    <property type="entry name" value="APPLE"/>
    <property type="match status" value="1"/>
</dbReference>
<name>A0A914DJ03_9BILA</name>
<protein>
    <submittedName>
        <fullName evidence="6">Apple domain-containing protein</fullName>
    </submittedName>
</protein>
<dbReference type="PANTHER" id="PTHR33946">
    <property type="match status" value="1"/>
</dbReference>
<keyword evidence="1" id="KW-0677">Repeat</keyword>
<organism evidence="5 6">
    <name type="scientific">Acrobeloides nanus</name>
    <dbReference type="NCBI Taxonomy" id="290746"/>
    <lineage>
        <taxon>Eukaryota</taxon>
        <taxon>Metazoa</taxon>
        <taxon>Ecdysozoa</taxon>
        <taxon>Nematoda</taxon>
        <taxon>Chromadorea</taxon>
        <taxon>Rhabditida</taxon>
        <taxon>Tylenchina</taxon>
        <taxon>Cephalobomorpha</taxon>
        <taxon>Cephaloboidea</taxon>
        <taxon>Cephalobidae</taxon>
        <taxon>Acrobeloides</taxon>
    </lineage>
</organism>
<dbReference type="Pfam" id="PF14295">
    <property type="entry name" value="PAN_4"/>
    <property type="match status" value="3"/>
</dbReference>
<dbReference type="Proteomes" id="UP000887540">
    <property type="component" value="Unplaced"/>
</dbReference>
<evidence type="ECO:0000256" key="3">
    <source>
        <dbReference type="SAM" id="SignalP"/>
    </source>
</evidence>
<evidence type="ECO:0000313" key="5">
    <source>
        <dbReference type="Proteomes" id="UP000887540"/>
    </source>
</evidence>
<dbReference type="PANTHER" id="PTHR33946:SF4">
    <property type="entry name" value="COAGULATION FACTOR XI"/>
    <property type="match status" value="1"/>
</dbReference>
<keyword evidence="5" id="KW-1185">Reference proteome</keyword>
<evidence type="ECO:0000256" key="2">
    <source>
        <dbReference type="ARBA" id="ARBA00023157"/>
    </source>
</evidence>
<feature type="chain" id="PRO_5036904692" evidence="3">
    <location>
        <begin position="20"/>
        <end position="353"/>
    </location>
</feature>
<reference evidence="6" key="1">
    <citation type="submission" date="2022-11" db="UniProtKB">
        <authorList>
            <consortium name="WormBaseParasite"/>
        </authorList>
    </citation>
    <scope>IDENTIFICATION</scope>
</reference>
<keyword evidence="3" id="KW-0732">Signal</keyword>
<dbReference type="InterPro" id="IPR000177">
    <property type="entry name" value="Apple"/>
</dbReference>
<dbReference type="SUPFAM" id="SSF49695">
    <property type="entry name" value="gamma-Crystallin-like"/>
    <property type="match status" value="1"/>
</dbReference>
<proteinExistence type="predicted"/>
<accession>A0A914DJ03</accession>
<evidence type="ECO:0000259" key="4">
    <source>
        <dbReference type="SMART" id="SM00223"/>
    </source>
</evidence>
<dbReference type="GO" id="GO:0005576">
    <property type="term" value="C:extracellular region"/>
    <property type="evidence" value="ECO:0007669"/>
    <property type="project" value="InterPro"/>
</dbReference>
<feature type="signal peptide" evidence="3">
    <location>
        <begin position="1"/>
        <end position="19"/>
    </location>
</feature>
<feature type="domain" description="Apple" evidence="4">
    <location>
        <begin position="286"/>
        <end position="351"/>
    </location>
</feature>
<dbReference type="InterPro" id="IPR003609">
    <property type="entry name" value="Pan_app"/>
</dbReference>
<dbReference type="Gene3D" id="3.50.4.10">
    <property type="entry name" value="Hepatocyte Growth Factor"/>
    <property type="match status" value="3"/>
</dbReference>
<evidence type="ECO:0000256" key="1">
    <source>
        <dbReference type="ARBA" id="ARBA00022737"/>
    </source>
</evidence>
<sequence>MKSSFLLLNFLLLVTKIQAQDIIFYEHDNQTGQAYNQWFIGKCSNGLADLGNGLKASSVNTQGKCVMAYAGRDCRGLSVLLEPDGRNQCDHKRLSNCNAPKNPPSANSAFNFNDMAQSFSECSPIYVTGGSCQTQYQNAYIDGLNLATVPGELSSCCKTCVNRDGCKAWNWYNPVGGTPICQLKGAIGWSGLNGGNTNKYPVMYAQGVTSAYRECMDRFINQDIEGQDMGAVGGQEYQCCGICQNTNECKAYVWGNWNGGTCFLKSARGPIKSSSSGTILALMNLCPTKYPDYDIPGNDLGGVSGQADQCCEFCKSNSACKAYAWSNWNGGTCWLKSVIGPLVSNTGVTVGIL</sequence>
<keyword evidence="2" id="KW-1015">Disulfide bond</keyword>
<dbReference type="AlphaFoldDB" id="A0A914DJ03"/>
<dbReference type="Gene3D" id="2.60.20.10">
    <property type="entry name" value="Crystallins"/>
    <property type="match status" value="1"/>
</dbReference>
<evidence type="ECO:0000313" key="6">
    <source>
        <dbReference type="WBParaSite" id="ACRNAN_scaffold284.g32477.t1"/>
    </source>
</evidence>